<gene>
    <name evidence="3" type="ORF">MGAL_10B058517</name>
</gene>
<evidence type="ECO:0000259" key="2">
    <source>
        <dbReference type="Pfam" id="PF12022"/>
    </source>
</evidence>
<dbReference type="Proteomes" id="UP000596742">
    <property type="component" value="Unassembled WGS sequence"/>
</dbReference>
<dbReference type="Pfam" id="PF12022">
    <property type="entry name" value="COG2_C"/>
    <property type="match status" value="1"/>
</dbReference>
<dbReference type="InterPro" id="IPR009316">
    <property type="entry name" value="COG2"/>
</dbReference>
<dbReference type="OrthoDB" id="332281at2759"/>
<dbReference type="GO" id="GO:0006891">
    <property type="term" value="P:intra-Golgi vesicle-mediated transport"/>
    <property type="evidence" value="ECO:0007669"/>
    <property type="project" value="TreeGrafter"/>
</dbReference>
<dbReference type="InterPro" id="IPR024603">
    <property type="entry name" value="COG_complex_COG2_C"/>
</dbReference>
<dbReference type="PANTHER" id="PTHR12961">
    <property type="entry name" value="CONSERVED OLIGOMERIC GOLGI COMPLEX COMPONENT 2"/>
    <property type="match status" value="1"/>
</dbReference>
<name>A0A8B6G0H7_MYTGA</name>
<accession>A0A8B6G0H7</accession>
<evidence type="ECO:0000256" key="1">
    <source>
        <dbReference type="SAM" id="MobiDB-lite"/>
    </source>
</evidence>
<comment type="caution">
    <text evidence="3">The sequence shown here is derived from an EMBL/GenBank/DDBJ whole genome shotgun (WGS) entry which is preliminary data.</text>
</comment>
<dbReference type="GO" id="GO:0017119">
    <property type="term" value="C:Golgi transport complex"/>
    <property type="evidence" value="ECO:0007669"/>
    <property type="project" value="TreeGrafter"/>
</dbReference>
<evidence type="ECO:0000313" key="3">
    <source>
        <dbReference type="EMBL" id="VDI56995.1"/>
    </source>
</evidence>
<dbReference type="GO" id="GO:0016020">
    <property type="term" value="C:membrane"/>
    <property type="evidence" value="ECO:0007669"/>
    <property type="project" value="InterPro"/>
</dbReference>
<sequence length="204" mass="22717">MFSRYATWIHDLYQDEIVNKKSPEVKPVNEDNPPEGQQQNDGPTVPVQPPITNGQILCLISDVESLSQQVPSKPSQYIQNVCKPLTNLLEDSGSVLSESVKNGLLQDIFSSLAEQYYSSTSDVLTSVKKMEESLKRLKKGRGTDKSSGSQGFTDDDKIRQQVMIDIENYGQQITNYGVDPAVLEHYRKLLQLSSEAKSAMTTSN</sequence>
<dbReference type="GO" id="GO:0007030">
    <property type="term" value="P:Golgi organization"/>
    <property type="evidence" value="ECO:0007669"/>
    <property type="project" value="InterPro"/>
</dbReference>
<dbReference type="PANTHER" id="PTHR12961:SF0">
    <property type="entry name" value="CONSERVED OLIGOMERIC GOLGI COMPLEX SUBUNIT 2"/>
    <property type="match status" value="1"/>
</dbReference>
<feature type="domain" description="COG complex component COG2 C-terminal" evidence="2">
    <location>
        <begin position="69"/>
        <end position="166"/>
    </location>
</feature>
<dbReference type="GO" id="GO:0015031">
    <property type="term" value="P:protein transport"/>
    <property type="evidence" value="ECO:0007669"/>
    <property type="project" value="InterPro"/>
</dbReference>
<protein>
    <submittedName>
        <fullName evidence="3">Conserved oligomeric Golgi complex subunit 2</fullName>
    </submittedName>
</protein>
<evidence type="ECO:0000313" key="4">
    <source>
        <dbReference type="Proteomes" id="UP000596742"/>
    </source>
</evidence>
<keyword evidence="4" id="KW-1185">Reference proteome</keyword>
<dbReference type="AlphaFoldDB" id="A0A8B6G0H7"/>
<organism evidence="3 4">
    <name type="scientific">Mytilus galloprovincialis</name>
    <name type="common">Mediterranean mussel</name>
    <dbReference type="NCBI Taxonomy" id="29158"/>
    <lineage>
        <taxon>Eukaryota</taxon>
        <taxon>Metazoa</taxon>
        <taxon>Spiralia</taxon>
        <taxon>Lophotrochozoa</taxon>
        <taxon>Mollusca</taxon>
        <taxon>Bivalvia</taxon>
        <taxon>Autobranchia</taxon>
        <taxon>Pteriomorphia</taxon>
        <taxon>Mytilida</taxon>
        <taxon>Mytiloidea</taxon>
        <taxon>Mytilidae</taxon>
        <taxon>Mytilinae</taxon>
        <taxon>Mytilus</taxon>
    </lineage>
</organism>
<feature type="region of interest" description="Disordered" evidence="1">
    <location>
        <begin position="24"/>
        <end position="48"/>
    </location>
</feature>
<proteinExistence type="predicted"/>
<reference evidence="3" key="1">
    <citation type="submission" date="2018-11" db="EMBL/GenBank/DDBJ databases">
        <authorList>
            <person name="Alioto T."/>
            <person name="Alioto T."/>
        </authorList>
    </citation>
    <scope>NUCLEOTIDE SEQUENCE</scope>
</reference>
<dbReference type="EMBL" id="UYJE01007681">
    <property type="protein sequence ID" value="VDI56995.1"/>
    <property type="molecule type" value="Genomic_DNA"/>
</dbReference>